<proteinExistence type="inferred from homology"/>
<keyword evidence="6 7" id="KW-0378">Hydrolase</keyword>
<dbReference type="AlphaFoldDB" id="A0A3Q9FX82"/>
<comment type="subunit">
    <text evidence="4 7">Homotetramer.</text>
</comment>
<dbReference type="InterPro" id="IPR023418">
    <property type="entry name" value="Thyroxine_BS"/>
</dbReference>
<accession>A0A3Q9FX82</accession>
<dbReference type="InterPro" id="IPR014306">
    <property type="entry name" value="Hydroxyisourate_hydrolase"/>
</dbReference>
<evidence type="ECO:0000256" key="4">
    <source>
        <dbReference type="ARBA" id="ARBA00011881"/>
    </source>
</evidence>
<evidence type="ECO:0000256" key="3">
    <source>
        <dbReference type="ARBA" id="ARBA00009850"/>
    </source>
</evidence>
<dbReference type="RefSeq" id="WP_126916633.1">
    <property type="nucleotide sequence ID" value="NZ_CP034587.1"/>
</dbReference>
<dbReference type="PANTHER" id="PTHR10395:SF7">
    <property type="entry name" value="5-HYDROXYISOURATE HYDROLASE"/>
    <property type="match status" value="1"/>
</dbReference>
<dbReference type="InterPro" id="IPR023416">
    <property type="entry name" value="Transthyretin/HIU_hydrolase_d"/>
</dbReference>
<feature type="domain" description="Transthyretin/hydroxyisourate hydrolase" evidence="8">
    <location>
        <begin position="6"/>
        <end position="115"/>
    </location>
</feature>
<evidence type="ECO:0000313" key="9">
    <source>
        <dbReference type="EMBL" id="AZQ74130.1"/>
    </source>
</evidence>
<evidence type="ECO:0000259" key="8">
    <source>
        <dbReference type="Pfam" id="PF00576"/>
    </source>
</evidence>
<evidence type="ECO:0000256" key="7">
    <source>
        <dbReference type="RuleBase" id="RU361270"/>
    </source>
</evidence>
<keyword evidence="5 7" id="KW-0659">Purine metabolism</keyword>
<dbReference type="InterPro" id="IPR036817">
    <property type="entry name" value="Transthyretin/HIU_hydrolase_sf"/>
</dbReference>
<reference evidence="9 10" key="1">
    <citation type="submission" date="2018-12" db="EMBL/GenBank/DDBJ databases">
        <title>The whole draft genome of Streptomyce luteoverticillatus CGMCC 15060.</title>
        <authorList>
            <person name="Feng Z."/>
            <person name="Chen G."/>
            <person name="Zhang J."/>
            <person name="Zhu H."/>
            <person name="Yu X."/>
            <person name="Zhang W."/>
            <person name="Zhang X."/>
        </authorList>
    </citation>
    <scope>NUCLEOTIDE SEQUENCE [LARGE SCALE GENOMIC DNA]</scope>
    <source>
        <strain evidence="9 10">CGMCC 15060</strain>
    </source>
</reference>
<dbReference type="EMBL" id="CP034587">
    <property type="protein sequence ID" value="AZQ74130.1"/>
    <property type="molecule type" value="Genomic_DNA"/>
</dbReference>
<sequence length="116" mass="11757">MSDSTVSTHVLDTGAGRPAAGVGVELAVRGGPDGDWAVLGSARTDADGRCAALPALPPAAAHVRLRFDVAPHLSAGSTVGTAFFPEVTVAFAVSPGEHHHVPLLLSPFGYSVYRGS</sequence>
<evidence type="ECO:0000256" key="2">
    <source>
        <dbReference type="ARBA" id="ARBA00002704"/>
    </source>
</evidence>
<dbReference type="GO" id="GO:0006144">
    <property type="term" value="P:purine nucleobase metabolic process"/>
    <property type="evidence" value="ECO:0007669"/>
    <property type="project" value="UniProtKB-KW"/>
</dbReference>
<dbReference type="SUPFAM" id="SSF49472">
    <property type="entry name" value="Transthyretin (synonym: prealbumin)"/>
    <property type="match status" value="1"/>
</dbReference>
<dbReference type="GO" id="GO:0033971">
    <property type="term" value="F:hydroxyisourate hydrolase activity"/>
    <property type="evidence" value="ECO:0007669"/>
    <property type="project" value="UniProtKB-EC"/>
</dbReference>
<comment type="function">
    <text evidence="2">Catalyzes the hydrolysis of 5-hydroxyisourate (HIU) to 2-oxo-4-hydroxy-4-carboxy-5-ureidoimidazoline (OHCU).</text>
</comment>
<evidence type="ECO:0000256" key="5">
    <source>
        <dbReference type="ARBA" id="ARBA00022631"/>
    </source>
</evidence>
<evidence type="ECO:0000256" key="6">
    <source>
        <dbReference type="ARBA" id="ARBA00022801"/>
    </source>
</evidence>
<organism evidence="9 10">
    <name type="scientific">Streptomyces luteoverticillatus</name>
    <name type="common">Streptoverticillium luteoverticillatus</name>
    <dbReference type="NCBI Taxonomy" id="66425"/>
    <lineage>
        <taxon>Bacteria</taxon>
        <taxon>Bacillati</taxon>
        <taxon>Actinomycetota</taxon>
        <taxon>Actinomycetes</taxon>
        <taxon>Kitasatosporales</taxon>
        <taxon>Streptomycetaceae</taxon>
        <taxon>Streptomyces</taxon>
    </lineage>
</organism>
<gene>
    <name evidence="9" type="primary">uraH</name>
    <name evidence="9" type="ORF">EKH77_25510</name>
</gene>
<protein>
    <recommendedName>
        <fullName evidence="7">5-hydroxyisourate hydrolase</fullName>
        <shortName evidence="7">HIU hydrolase</shortName>
        <shortName evidence="7">HIUHase</shortName>
        <ecNumber evidence="7">3.5.2.17</ecNumber>
    </recommendedName>
</protein>
<dbReference type="Pfam" id="PF00576">
    <property type="entry name" value="Transthyretin"/>
    <property type="match status" value="1"/>
</dbReference>
<dbReference type="Proteomes" id="UP000267900">
    <property type="component" value="Chromosome"/>
</dbReference>
<comment type="similarity">
    <text evidence="3 7">Belongs to the transthyretin family. 5-hydroxyisourate hydrolase subfamily.</text>
</comment>
<dbReference type="PROSITE" id="PS00768">
    <property type="entry name" value="TRANSTHYRETIN_1"/>
    <property type="match status" value="1"/>
</dbReference>
<name>A0A3Q9FX82_STRLT</name>
<dbReference type="OrthoDB" id="9792386at2"/>
<comment type="catalytic activity">
    <reaction evidence="1 7">
        <text>5-hydroxyisourate + H2O = 5-hydroxy-2-oxo-4-ureido-2,5-dihydro-1H-imidazole-5-carboxylate + H(+)</text>
        <dbReference type="Rhea" id="RHEA:23736"/>
        <dbReference type="ChEBI" id="CHEBI:15377"/>
        <dbReference type="ChEBI" id="CHEBI:15378"/>
        <dbReference type="ChEBI" id="CHEBI:18072"/>
        <dbReference type="ChEBI" id="CHEBI:58639"/>
        <dbReference type="EC" id="3.5.2.17"/>
    </reaction>
</comment>
<evidence type="ECO:0000256" key="1">
    <source>
        <dbReference type="ARBA" id="ARBA00001043"/>
    </source>
</evidence>
<keyword evidence="10" id="KW-1185">Reference proteome</keyword>
<dbReference type="EC" id="3.5.2.17" evidence="7"/>
<dbReference type="NCBIfam" id="TIGR02962">
    <property type="entry name" value="hdxy_isourate"/>
    <property type="match status" value="1"/>
</dbReference>
<dbReference type="PANTHER" id="PTHR10395">
    <property type="entry name" value="URICASE AND TRANSTHYRETIN-RELATED"/>
    <property type="match status" value="1"/>
</dbReference>
<dbReference type="Gene3D" id="2.60.40.180">
    <property type="entry name" value="Transthyretin/hydroxyisourate hydrolase domain"/>
    <property type="match status" value="1"/>
</dbReference>
<evidence type="ECO:0000313" key="10">
    <source>
        <dbReference type="Proteomes" id="UP000267900"/>
    </source>
</evidence>